<accession>A0A7S3L5P8</accession>
<dbReference type="AlphaFoldDB" id="A0A7S3L5P8"/>
<evidence type="ECO:0000313" key="1">
    <source>
        <dbReference type="EMBL" id="CAE0412419.1"/>
    </source>
</evidence>
<protein>
    <submittedName>
        <fullName evidence="1">Uncharacterized protein</fullName>
    </submittedName>
</protein>
<sequence length="113" mass="13076">MEPSCLSMSMQLPAIIHEQFSVDSGSSLVQERMLQFLDVYGSIDYVIDALLQVVVLVRPLGNFWRRPMKSPKIDGRYARFTCPETFGVERIQQKWRKGARWILLRSLSISENL</sequence>
<reference evidence="1" key="1">
    <citation type="submission" date="2021-01" db="EMBL/GenBank/DDBJ databases">
        <authorList>
            <person name="Corre E."/>
            <person name="Pelletier E."/>
            <person name="Niang G."/>
            <person name="Scheremetjew M."/>
            <person name="Finn R."/>
            <person name="Kale V."/>
            <person name="Holt S."/>
            <person name="Cochrane G."/>
            <person name="Meng A."/>
            <person name="Brown T."/>
            <person name="Cohen L."/>
        </authorList>
    </citation>
    <scope>NUCLEOTIDE SEQUENCE</scope>
    <source>
        <strain evidence="1">CCMP127</strain>
    </source>
</reference>
<proteinExistence type="predicted"/>
<gene>
    <name evidence="1" type="ORF">ACOF00016_LOCUS9684</name>
</gene>
<dbReference type="EMBL" id="HBIM01011697">
    <property type="protein sequence ID" value="CAE0412419.1"/>
    <property type="molecule type" value="Transcribed_RNA"/>
</dbReference>
<name>A0A7S3L5P8_9STRA</name>
<organism evidence="1">
    <name type="scientific">Amphora coffeiformis</name>
    <dbReference type="NCBI Taxonomy" id="265554"/>
    <lineage>
        <taxon>Eukaryota</taxon>
        <taxon>Sar</taxon>
        <taxon>Stramenopiles</taxon>
        <taxon>Ochrophyta</taxon>
        <taxon>Bacillariophyta</taxon>
        <taxon>Bacillariophyceae</taxon>
        <taxon>Bacillariophycidae</taxon>
        <taxon>Thalassiophysales</taxon>
        <taxon>Catenulaceae</taxon>
        <taxon>Amphora</taxon>
    </lineage>
</organism>